<dbReference type="OrthoDB" id="2014213at2759"/>
<feature type="domain" description="EGF-like" evidence="7">
    <location>
        <begin position="1179"/>
        <end position="1213"/>
    </location>
</feature>
<keyword evidence="2" id="KW-1003">Cell membrane</keyword>
<keyword evidence="3" id="KW-0732">Signal</keyword>
<dbReference type="PANTHER" id="PTHR46769">
    <property type="entry name" value="POLYCYSTIC KIDNEY AND HEPATIC DISEASE 1 (AUTOSOMAL RECESSIVE)-LIKE 1"/>
    <property type="match status" value="1"/>
</dbReference>
<keyword evidence="5" id="KW-0245">EGF-like domain</keyword>
<feature type="disulfide bond" evidence="5">
    <location>
        <begin position="1203"/>
        <end position="1212"/>
    </location>
</feature>
<dbReference type="InterPro" id="IPR011050">
    <property type="entry name" value="Pectin_lyase_fold/virulence"/>
</dbReference>
<dbReference type="SUPFAM" id="SSF49265">
    <property type="entry name" value="Fibronectin type III"/>
    <property type="match status" value="1"/>
</dbReference>
<dbReference type="KEGG" id="ngr:NAEGRDRAFT_73885"/>
<dbReference type="STRING" id="5762.D2VXV2"/>
<dbReference type="VEuPathDB" id="AmoebaDB:NAEGRDRAFT_73885"/>
<dbReference type="Gene3D" id="2.60.40.10">
    <property type="entry name" value="Immunoglobulins"/>
    <property type="match status" value="1"/>
</dbReference>
<dbReference type="Pfam" id="PF06534">
    <property type="entry name" value="RGM_C"/>
    <property type="match status" value="1"/>
</dbReference>
<dbReference type="Gene3D" id="2.10.25.10">
    <property type="entry name" value="Laminin"/>
    <property type="match status" value="2"/>
</dbReference>
<proteinExistence type="predicted"/>
<keyword evidence="4" id="KW-0325">Glycoprotein</keyword>
<dbReference type="Pfam" id="PF23106">
    <property type="entry name" value="EGF_Teneurin"/>
    <property type="match status" value="1"/>
</dbReference>
<dbReference type="InParanoid" id="D2VXV2"/>
<dbReference type="EMBL" id="GG738908">
    <property type="protein sequence ID" value="EFC38404.1"/>
    <property type="molecule type" value="Genomic_DNA"/>
</dbReference>
<evidence type="ECO:0000313" key="12">
    <source>
        <dbReference type="Proteomes" id="UP000006671"/>
    </source>
</evidence>
<dbReference type="Proteomes" id="UP000006671">
    <property type="component" value="Unassembled WGS sequence"/>
</dbReference>
<dbReference type="PANTHER" id="PTHR46769:SF2">
    <property type="entry name" value="FIBROCYSTIN-L ISOFORM 2 PRECURSOR-RELATED"/>
    <property type="match status" value="1"/>
</dbReference>
<dbReference type="InterPro" id="IPR001846">
    <property type="entry name" value="VWF_type-D"/>
</dbReference>
<dbReference type="InterPro" id="IPR009030">
    <property type="entry name" value="Growth_fac_rcpt_cys_sf"/>
</dbReference>
<keyword evidence="6" id="KW-1133">Transmembrane helix</keyword>
<feature type="domain" description="G8" evidence="10">
    <location>
        <begin position="315"/>
        <end position="442"/>
    </location>
</feature>
<dbReference type="GeneID" id="8858236"/>
<dbReference type="PROSITE" id="PS51484">
    <property type="entry name" value="G8"/>
    <property type="match status" value="1"/>
</dbReference>
<evidence type="ECO:0000259" key="9">
    <source>
        <dbReference type="PROSITE" id="PS51233"/>
    </source>
</evidence>
<keyword evidence="12" id="KW-1185">Reference proteome</keyword>
<dbReference type="Pfam" id="PF24784">
    <property type="entry name" value="Temptin_C"/>
    <property type="match status" value="1"/>
</dbReference>
<dbReference type="PROSITE" id="PS51233">
    <property type="entry name" value="VWFD"/>
    <property type="match status" value="1"/>
</dbReference>
<gene>
    <name evidence="11" type="primary">FM171</name>
    <name evidence="11" type="ORF">NAEGRDRAFT_73885</name>
</gene>
<dbReference type="GO" id="GO:0005886">
    <property type="term" value="C:plasma membrane"/>
    <property type="evidence" value="ECO:0007669"/>
    <property type="project" value="UniProtKB-SubCell"/>
</dbReference>
<feature type="transmembrane region" description="Helical" evidence="6">
    <location>
        <begin position="1581"/>
        <end position="1609"/>
    </location>
</feature>
<evidence type="ECO:0000256" key="4">
    <source>
        <dbReference type="ARBA" id="ARBA00023180"/>
    </source>
</evidence>
<dbReference type="InterPro" id="IPR055401">
    <property type="entry name" value="CEMIP_beta-hel_dom"/>
</dbReference>
<name>D2VXV2_NAEGR</name>
<dbReference type="Pfam" id="PF10162">
    <property type="entry name" value="G8"/>
    <property type="match status" value="1"/>
</dbReference>
<accession>D2VXV2</accession>
<evidence type="ECO:0000256" key="6">
    <source>
        <dbReference type="SAM" id="Phobius"/>
    </source>
</evidence>
<dbReference type="RefSeq" id="XP_002671148.1">
    <property type="nucleotide sequence ID" value="XM_002671102.1"/>
</dbReference>
<evidence type="ECO:0000256" key="2">
    <source>
        <dbReference type="ARBA" id="ARBA00022475"/>
    </source>
</evidence>
<dbReference type="CDD" id="cd00063">
    <property type="entry name" value="FN3"/>
    <property type="match status" value="1"/>
</dbReference>
<keyword evidence="5" id="KW-1015">Disulfide bond</keyword>
<evidence type="ECO:0000259" key="10">
    <source>
        <dbReference type="PROSITE" id="PS51484"/>
    </source>
</evidence>
<organism evidence="12">
    <name type="scientific">Naegleria gruberi</name>
    <name type="common">Amoeba</name>
    <dbReference type="NCBI Taxonomy" id="5762"/>
    <lineage>
        <taxon>Eukaryota</taxon>
        <taxon>Discoba</taxon>
        <taxon>Heterolobosea</taxon>
        <taxon>Tetramitia</taxon>
        <taxon>Eutetramitia</taxon>
        <taxon>Vahlkampfiidae</taxon>
        <taxon>Naegleria</taxon>
    </lineage>
</organism>
<dbReference type="OMA" id="WAVAEFT"/>
<reference evidence="11 12" key="1">
    <citation type="journal article" date="2010" name="Cell">
        <title>The genome of Naegleria gruberi illuminates early eukaryotic versatility.</title>
        <authorList>
            <person name="Fritz-Laylin L.K."/>
            <person name="Prochnik S.E."/>
            <person name="Ginger M.L."/>
            <person name="Dacks J.B."/>
            <person name="Carpenter M.L."/>
            <person name="Field M.C."/>
            <person name="Kuo A."/>
            <person name="Paredez A."/>
            <person name="Chapman J."/>
            <person name="Pham J."/>
            <person name="Shu S."/>
            <person name="Neupane R."/>
            <person name="Cipriano M."/>
            <person name="Mancuso J."/>
            <person name="Tu H."/>
            <person name="Salamov A."/>
            <person name="Lindquist E."/>
            <person name="Shapiro H."/>
            <person name="Lucas S."/>
            <person name="Grigoriev I.V."/>
            <person name="Cande W.Z."/>
            <person name="Fulton C."/>
            <person name="Rokhsar D.S."/>
            <person name="Dawson S.C."/>
        </authorList>
    </citation>
    <scope>NUCLEOTIDE SEQUENCE [LARGE SCALE GENOMIC DNA]</scope>
    <source>
        <strain evidence="11 12">NEG-M</strain>
    </source>
</reference>
<dbReference type="eggNOG" id="KOG1225">
    <property type="taxonomic scope" value="Eukaryota"/>
</dbReference>
<evidence type="ECO:0000256" key="5">
    <source>
        <dbReference type="PROSITE-ProRule" id="PRU00076"/>
    </source>
</evidence>
<evidence type="ECO:0000256" key="3">
    <source>
        <dbReference type="ARBA" id="ARBA00022729"/>
    </source>
</evidence>
<dbReference type="PROSITE" id="PS00022">
    <property type="entry name" value="EGF_1"/>
    <property type="match status" value="1"/>
</dbReference>
<comment type="caution">
    <text evidence="5">Lacks conserved residue(s) required for the propagation of feature annotation.</text>
</comment>
<dbReference type="InterPro" id="IPR003961">
    <property type="entry name" value="FN3_dom"/>
</dbReference>
<evidence type="ECO:0000256" key="1">
    <source>
        <dbReference type="ARBA" id="ARBA00004236"/>
    </source>
</evidence>
<dbReference type="InterPro" id="IPR057626">
    <property type="entry name" value="S-S_Temptin"/>
</dbReference>
<dbReference type="InterPro" id="IPR036116">
    <property type="entry name" value="FN3_sf"/>
</dbReference>
<dbReference type="InterPro" id="IPR052387">
    <property type="entry name" value="Fibrocystin"/>
</dbReference>
<evidence type="ECO:0000259" key="7">
    <source>
        <dbReference type="PROSITE" id="PS50026"/>
    </source>
</evidence>
<dbReference type="PROSITE" id="PS50026">
    <property type="entry name" value="EGF_3"/>
    <property type="match status" value="1"/>
</dbReference>
<sequence>MTKFAKDFAKNKYVWDETFCLMDSDGDGLTNGDELGDPCCYWSIGQGAPRRYLLSDLSDPSDGNITNRFSTAANISIVENFVAIPTYFSIELRWKLSNDTTNVICYYQIQMSTLNSLGYVTVMYKTHQAETYTRFNLDQNVTYSFRVLPYNKFKGYNAYGVGKQAIIFTKTTTDPYGTGIGDNCPSETVKWSEYFPELVNSTYSNYSTVSNETVKCPSTQQIVECESSYSLTICDSFNDTEVNCTERVAMNLTDICNFTDSGTNCSLCEMGLNGLNTTSFTMPSCSFSFVYCSNDSMSENCSTTYYVENNPICKTSYKNTTCKTLASASFVTIPSDKTIILDVSPPKLDTVMVYGCLIFDNNDYGNETLDLQLQMNSMVVTGSLQIGNESTPYQHKATITLYGEKTPLSDKGVGNKNIAVMSGGVLSLHGKRHEVTWTLLKQSSKVGDNIIYLAQETLWDVGDEIVIASTDYDLYQAERRFITRRISGTAFELHSPLVYGHYAETEYYTKADGTVVEFDQRAEVALLTHNIKVQGDESSDNSLFGCHTIYMRTAKYIRLNNAEFRRCGQAGTLGRYPVHFHLFNNASTSYVKKLSIHDTYQRGITFHGVNNLHAEGIVAYNVFGHTFFLEDAVEEGNIIENCLGLVTKAIPDSRAILSPTNHDASPATFWMTNPHNTLINNRAAGSEGHGIWYQLEPYSLGPSMSPYIQPSRWYWGKFYNNTVHSNRQHGLNLWHDFFVCTDPRLEIFQKIRCGSAENPWAVAEFTKLVSYRNKVQGQFAYVQGEIAMKDSIYADNPIGYTFNVINQDKFTAKDCIFIGESGNKGNTGSCAYGCYSCGNYKNPNSTYHRSYANYRTQPIVGVEFHRDGKPMTLDGIEFFNFVDNCNRKANAISIKNDKMARMVQGDYLVKNLKFHNSNVIYLLVGKSNGLHDNYKHSIIIDLDGCLSYNITVPAGFNRVNSRVIPANNIMVDFDKCFYVSAWNAYMCDETVNWSKLEFVSPAITNSVDQTRINSTSNLQTENLLGELTTGGEWQYRALYLDNITNSYTVEWLGVVGTPEKIEISWLGKYGISLGFKFSAWGPISINIVSPNKEYILSPSNRTDGETSYDCKSNMVYLKVDSYSTIFVQDATYVPPELDCITFDNSLCANYSNCGGAKRGKCVGLNDCVCRWGWMGDDCSKFHCAHKDWCSEHGTCVGPNICSCFPGFAGAKCNKIEEFELFNRVLAFGDIHLRTVDGRLLKCTKDSKTSCMKAISFQSGTDTVEVSSDGTNDVVVYVNGQVVDLKETVVNVQAVENNATLEIPKDLQNFYDQIKYQRDPDTNEIPQIQQTALAYKPPSQPVYVLNGGATIVEEKDPVNSYKVNDTSIPFKVILIKFSGIFSGQLRLKNDGIKWLSVSFSPAKDTNFTGTEKGGLYGTLDGNASNEFTLRNGLVLNDPSATDIHKRFGESWRVPQSESYFIYTADETYNSINIVDFEPAISATSENQTLNELAKKICTNLGLTGTFYQTCLFDVISTGDTSFAMASANAVAADACESNPASCANVTCPNHCSLNGICLDGVCQCLSGFLGSDCSVVDANAQFASIIIGAVISVVVVLVIILVAIFVLFYIGTKLKKGWGDKHRTIPSMVSIVPTLTGKDEIPMDHGNIVMGNQHYGTVLFHKKTNQRTQNTA</sequence>
<feature type="domain" description="Fibronectin type-III" evidence="8">
    <location>
        <begin position="74"/>
        <end position="175"/>
    </location>
</feature>
<dbReference type="InterPro" id="IPR009496">
    <property type="entry name" value="RGM_C"/>
</dbReference>
<evidence type="ECO:0000259" key="8">
    <source>
        <dbReference type="PROSITE" id="PS50853"/>
    </source>
</evidence>
<dbReference type="PROSITE" id="PS50853">
    <property type="entry name" value="FN3"/>
    <property type="match status" value="1"/>
</dbReference>
<dbReference type="InterPro" id="IPR019316">
    <property type="entry name" value="G8_domain"/>
</dbReference>
<feature type="domain" description="VWFD" evidence="9">
    <location>
        <begin position="1222"/>
        <end position="1458"/>
    </location>
</feature>
<protein>
    <submittedName>
        <fullName evidence="11">Uncharacterized protein FM171</fullName>
    </submittedName>
</protein>
<dbReference type="SUPFAM" id="SSF51126">
    <property type="entry name" value="Pectin lyase-like"/>
    <property type="match status" value="1"/>
</dbReference>
<dbReference type="Pfam" id="PF24606">
    <property type="entry name" value="CEMIP_beta-hel"/>
    <property type="match status" value="1"/>
</dbReference>
<dbReference type="PROSITE" id="PS01186">
    <property type="entry name" value="EGF_2"/>
    <property type="match status" value="2"/>
</dbReference>
<dbReference type="SMART" id="SM01225">
    <property type="entry name" value="G8"/>
    <property type="match status" value="1"/>
</dbReference>
<keyword evidence="6" id="KW-0472">Membrane</keyword>
<dbReference type="InterPro" id="IPR013783">
    <property type="entry name" value="Ig-like_fold"/>
</dbReference>
<keyword evidence="6" id="KW-0812">Transmembrane</keyword>
<dbReference type="InterPro" id="IPR000742">
    <property type="entry name" value="EGF"/>
</dbReference>
<dbReference type="SMART" id="SM00181">
    <property type="entry name" value="EGF"/>
    <property type="match status" value="3"/>
</dbReference>
<comment type="subcellular location">
    <subcellularLocation>
        <location evidence="1">Cell membrane</location>
    </subcellularLocation>
</comment>
<dbReference type="SUPFAM" id="SSF57184">
    <property type="entry name" value="Growth factor receptor domain"/>
    <property type="match status" value="1"/>
</dbReference>
<evidence type="ECO:0000313" key="11">
    <source>
        <dbReference type="EMBL" id="EFC38404.1"/>
    </source>
</evidence>